<dbReference type="Proteomes" id="UP001163823">
    <property type="component" value="Chromosome 12"/>
</dbReference>
<feature type="domain" description="Retrotransposon gag" evidence="7">
    <location>
        <begin position="186"/>
        <end position="280"/>
    </location>
</feature>
<evidence type="ECO:0000259" key="8">
    <source>
        <dbReference type="Pfam" id="PF17917"/>
    </source>
</evidence>
<evidence type="ECO:0000259" key="9">
    <source>
        <dbReference type="Pfam" id="PF17921"/>
    </source>
</evidence>
<dbReference type="InterPro" id="IPR036397">
    <property type="entry name" value="RNaseH_sf"/>
</dbReference>
<dbReference type="GO" id="GO:0003676">
    <property type="term" value="F:nucleic acid binding"/>
    <property type="evidence" value="ECO:0007669"/>
    <property type="project" value="InterPro"/>
</dbReference>
<accession>A0AAD7L1G5</accession>
<proteinExistence type="predicted"/>
<dbReference type="InterPro" id="IPR043502">
    <property type="entry name" value="DNA/RNA_pol_sf"/>
</dbReference>
<feature type="domain" description="Reverse transcriptase RNase H-like" evidence="8">
    <location>
        <begin position="321"/>
        <end position="420"/>
    </location>
</feature>
<comment type="caution">
    <text evidence="10">The sequence shown here is derived from an EMBL/GenBank/DDBJ whole genome shotgun (WGS) entry which is preliminary data.</text>
</comment>
<evidence type="ECO:0000313" key="11">
    <source>
        <dbReference type="Proteomes" id="UP001163823"/>
    </source>
</evidence>
<dbReference type="GO" id="GO:0003824">
    <property type="term" value="F:catalytic activity"/>
    <property type="evidence" value="ECO:0007669"/>
    <property type="project" value="UniProtKB-KW"/>
</dbReference>
<organism evidence="10 11">
    <name type="scientific">Quillaja saponaria</name>
    <name type="common">Soap bark tree</name>
    <dbReference type="NCBI Taxonomy" id="32244"/>
    <lineage>
        <taxon>Eukaryota</taxon>
        <taxon>Viridiplantae</taxon>
        <taxon>Streptophyta</taxon>
        <taxon>Embryophyta</taxon>
        <taxon>Tracheophyta</taxon>
        <taxon>Spermatophyta</taxon>
        <taxon>Magnoliopsida</taxon>
        <taxon>eudicotyledons</taxon>
        <taxon>Gunneridae</taxon>
        <taxon>Pentapetalae</taxon>
        <taxon>rosids</taxon>
        <taxon>fabids</taxon>
        <taxon>Fabales</taxon>
        <taxon>Quillajaceae</taxon>
        <taxon>Quillaja</taxon>
    </lineage>
</organism>
<evidence type="ECO:0000256" key="3">
    <source>
        <dbReference type="ARBA" id="ARBA00022722"/>
    </source>
</evidence>
<keyword evidence="6" id="KW-0695">RNA-directed DNA polymerase</keyword>
<keyword evidence="2" id="KW-0548">Nucleotidyltransferase</keyword>
<dbReference type="EMBL" id="JARAOO010000012">
    <property type="protein sequence ID" value="KAJ7949850.1"/>
    <property type="molecule type" value="Genomic_DNA"/>
</dbReference>
<dbReference type="Pfam" id="PF17917">
    <property type="entry name" value="RT_RNaseH"/>
    <property type="match status" value="1"/>
</dbReference>
<dbReference type="InterPro" id="IPR041373">
    <property type="entry name" value="RT_RNaseH"/>
</dbReference>
<dbReference type="Gene3D" id="3.30.420.10">
    <property type="entry name" value="Ribonuclease H-like superfamily/Ribonuclease H"/>
    <property type="match status" value="1"/>
</dbReference>
<dbReference type="AlphaFoldDB" id="A0AAD7L1G5"/>
<evidence type="ECO:0000256" key="4">
    <source>
        <dbReference type="ARBA" id="ARBA00022759"/>
    </source>
</evidence>
<dbReference type="SUPFAM" id="SSF56672">
    <property type="entry name" value="DNA/RNA polymerases"/>
    <property type="match status" value="1"/>
</dbReference>
<protein>
    <submittedName>
        <fullName evidence="10">Retrotransposon protein, putative, Ty3-gypsy subclass</fullName>
    </submittedName>
</protein>
<evidence type="ECO:0000259" key="7">
    <source>
        <dbReference type="Pfam" id="PF03732"/>
    </source>
</evidence>
<feature type="domain" description="Integrase zinc-binding" evidence="9">
    <location>
        <begin position="512"/>
        <end position="566"/>
    </location>
</feature>
<dbReference type="InterPro" id="IPR041588">
    <property type="entry name" value="Integrase_H2C2"/>
</dbReference>
<dbReference type="FunFam" id="3.10.20.370:FF:000001">
    <property type="entry name" value="Retrovirus-related Pol polyprotein from transposon 17.6-like protein"/>
    <property type="match status" value="1"/>
</dbReference>
<dbReference type="Pfam" id="PF17921">
    <property type="entry name" value="Integrase_H2C2"/>
    <property type="match status" value="1"/>
</dbReference>
<dbReference type="InterPro" id="IPR043128">
    <property type="entry name" value="Rev_trsase/Diguanyl_cyclase"/>
</dbReference>
<name>A0AAD7L1G5_QUISA</name>
<keyword evidence="1" id="KW-0808">Transferase</keyword>
<sequence>MMKGMTNQQKFDWIDSQLGELAGVSDSMIDIRASLKEFDIPGLIERVTTLEGLVSRVRALERNKNVQGTGDNAAELEERVSSIDQSQAQLEGAVHTMRGEILEDMAIMKDELGELNTKVNITMRAVGNDNHNPYAEGVGQRRMKVHEPRAFGGARDAKELENFLFDMEQYFRAVRMDSEEAKVTTATMYLAGDAKLWWRTKYVDIQDGRCVIDTWEDLRRELKAQFFPENVEYIARRNLRELKQTGTIREYVKRFAGLMLDIRDMSEKDKMFYFLEGLKPWARAELQRQRGTVWHWGEPCQTAFEDMKLAMINDPVLALPDISKPFEVQTDASDYALGGVLLQENHPVAYESHKLSQAERRYTAQEKEMLAVIHCLRVWRHYLLGSKFIVKTDNTGVSHFFTQPKLTPKQGRWHEFLAEFDFEFEHKAGKSNQAADALSRKAELAAMTYVAHISASRVATSMRERIRENLDKDPVAQAIINLAKEGKTRQFWVEDGLLMAKGSRLFVPKAGDLRRTLMKECHDTLWAGHPGWQRTYALLKQGYYWPQMREDAVNYSKTCLICQQDKVERKKIAGLLEPLPVPTVRGKVLIEIAGSQGLSGPNYSTYSVHNSKFLLPTQNIDRDINADQEMKSEPLLSFTNFRGYPKCRLFEYKVIKWFLRPESCDNPDLIMWAWTSMPELMDLEAVHCDRSSE</sequence>
<dbReference type="Gene3D" id="1.10.340.70">
    <property type="match status" value="1"/>
</dbReference>
<dbReference type="FunFam" id="1.10.340.70:FF:000001">
    <property type="entry name" value="Retrovirus-related Pol polyprotein from transposon gypsy-like Protein"/>
    <property type="match status" value="1"/>
</dbReference>
<evidence type="ECO:0000256" key="6">
    <source>
        <dbReference type="ARBA" id="ARBA00022918"/>
    </source>
</evidence>
<gene>
    <name evidence="10" type="ORF">O6P43_030142</name>
</gene>
<dbReference type="Gene3D" id="3.30.70.270">
    <property type="match status" value="1"/>
</dbReference>
<keyword evidence="5" id="KW-0378">Hydrolase</keyword>
<reference evidence="10" key="1">
    <citation type="journal article" date="2023" name="Science">
        <title>Elucidation of the pathway for biosynthesis of saponin adjuvants from the soapbark tree.</title>
        <authorList>
            <person name="Reed J."/>
            <person name="Orme A."/>
            <person name="El-Demerdash A."/>
            <person name="Owen C."/>
            <person name="Martin L.B.B."/>
            <person name="Misra R.C."/>
            <person name="Kikuchi S."/>
            <person name="Rejzek M."/>
            <person name="Martin A.C."/>
            <person name="Harkess A."/>
            <person name="Leebens-Mack J."/>
            <person name="Louveau T."/>
            <person name="Stephenson M.J."/>
            <person name="Osbourn A."/>
        </authorList>
    </citation>
    <scope>NUCLEOTIDE SEQUENCE</scope>
    <source>
        <strain evidence="10">S10</strain>
    </source>
</reference>
<dbReference type="KEGG" id="qsa:O6P43_030142"/>
<dbReference type="PANTHER" id="PTHR37984">
    <property type="entry name" value="PROTEIN CBG26694"/>
    <property type="match status" value="1"/>
</dbReference>
<dbReference type="InterPro" id="IPR050951">
    <property type="entry name" value="Retrovirus_Pol_polyprotein"/>
</dbReference>
<keyword evidence="11" id="KW-1185">Reference proteome</keyword>
<evidence type="ECO:0000313" key="10">
    <source>
        <dbReference type="EMBL" id="KAJ7949850.1"/>
    </source>
</evidence>
<dbReference type="PANTHER" id="PTHR37984:SF5">
    <property type="entry name" value="PROTEIN NYNRIN-LIKE"/>
    <property type="match status" value="1"/>
</dbReference>
<keyword evidence="4" id="KW-0255">Endonuclease</keyword>
<dbReference type="InterPro" id="IPR005162">
    <property type="entry name" value="Retrotrans_gag_dom"/>
</dbReference>
<evidence type="ECO:0000256" key="2">
    <source>
        <dbReference type="ARBA" id="ARBA00022695"/>
    </source>
</evidence>
<keyword evidence="3" id="KW-0540">Nuclease</keyword>
<evidence type="ECO:0000256" key="1">
    <source>
        <dbReference type="ARBA" id="ARBA00022679"/>
    </source>
</evidence>
<dbReference type="CDD" id="cd09274">
    <property type="entry name" value="RNase_HI_RT_Ty3"/>
    <property type="match status" value="1"/>
</dbReference>
<dbReference type="Pfam" id="PF03732">
    <property type="entry name" value="Retrotrans_gag"/>
    <property type="match status" value="1"/>
</dbReference>
<evidence type="ECO:0000256" key="5">
    <source>
        <dbReference type="ARBA" id="ARBA00022801"/>
    </source>
</evidence>